<dbReference type="Proteomes" id="UP000023152">
    <property type="component" value="Unassembled WGS sequence"/>
</dbReference>
<feature type="compositionally biased region" description="Basic and acidic residues" evidence="1">
    <location>
        <begin position="37"/>
        <end position="48"/>
    </location>
</feature>
<accession>X6N0J0</accession>
<name>X6N0J0_RETFI</name>
<dbReference type="OrthoDB" id="432528at2759"/>
<keyword evidence="3" id="KW-1185">Reference proteome</keyword>
<reference evidence="2 3" key="1">
    <citation type="journal article" date="2013" name="Curr. Biol.">
        <title>The Genome of the Foraminiferan Reticulomyxa filosa.</title>
        <authorList>
            <person name="Glockner G."/>
            <person name="Hulsmann N."/>
            <person name="Schleicher M."/>
            <person name="Noegel A.A."/>
            <person name="Eichinger L."/>
            <person name="Gallinger C."/>
            <person name="Pawlowski J."/>
            <person name="Sierra R."/>
            <person name="Euteneuer U."/>
            <person name="Pillet L."/>
            <person name="Moustafa A."/>
            <person name="Platzer M."/>
            <person name="Groth M."/>
            <person name="Szafranski K."/>
            <person name="Schliwa M."/>
        </authorList>
    </citation>
    <scope>NUCLEOTIDE SEQUENCE [LARGE SCALE GENOMIC DNA]</scope>
</reference>
<sequence>MLPEITTKKPLTDICANDLKLFKRVKVSIGLVRRWKERKEAKKKEEQKKKKGMTPPAQPQMRESPKIEVRETRESKEGIMQLYDLPKNSFGLTQCVSLNNEIVICGGLFNSECYSYHVEKRAYKKICDYPTEIKIFGHIVLQCKNAKEYGETMTLLLSINGYGMQKKSDSKQCHSNHVNEWKLISGNFDNVIGKSAKLNGARALIGGKHNNLIFIAGCYPNKIHVIDVATFKKIKVVNNDLPLVHQNLSYHCFVSKTLHNEVVTNEFLLIVEDLTLSITYNEDAQSFAYAFLPNCLSLKHCNCFAYVPWQDFVILLGGYHIIDKTYQSHIHIYHSQQQKWTQSQLTLPTNFGGGWGVYNHCDTSIHLLGGWDSNGFTHSHYAIKPRELIGVLHKKKTKKLTFSISLLYYAYKYI</sequence>
<dbReference type="AlphaFoldDB" id="X6N0J0"/>
<dbReference type="EMBL" id="ASPP01014346">
    <property type="protein sequence ID" value="ETO18837.1"/>
    <property type="molecule type" value="Genomic_DNA"/>
</dbReference>
<organism evidence="2 3">
    <name type="scientific">Reticulomyxa filosa</name>
    <dbReference type="NCBI Taxonomy" id="46433"/>
    <lineage>
        <taxon>Eukaryota</taxon>
        <taxon>Sar</taxon>
        <taxon>Rhizaria</taxon>
        <taxon>Retaria</taxon>
        <taxon>Foraminifera</taxon>
        <taxon>Monothalamids</taxon>
        <taxon>Reticulomyxidae</taxon>
        <taxon>Reticulomyxa</taxon>
    </lineage>
</organism>
<dbReference type="SUPFAM" id="SSF50965">
    <property type="entry name" value="Galactose oxidase, central domain"/>
    <property type="match status" value="1"/>
</dbReference>
<dbReference type="InterPro" id="IPR011043">
    <property type="entry name" value="Gal_Oxase/kelch_b-propeller"/>
</dbReference>
<proteinExistence type="predicted"/>
<evidence type="ECO:0000313" key="2">
    <source>
        <dbReference type="EMBL" id="ETO18837.1"/>
    </source>
</evidence>
<protein>
    <recommendedName>
        <fullName evidence="4">Kelch motif family protein</fullName>
    </recommendedName>
</protein>
<comment type="caution">
    <text evidence="2">The sequence shown here is derived from an EMBL/GenBank/DDBJ whole genome shotgun (WGS) entry which is preliminary data.</text>
</comment>
<evidence type="ECO:0000256" key="1">
    <source>
        <dbReference type="SAM" id="MobiDB-lite"/>
    </source>
</evidence>
<evidence type="ECO:0008006" key="4">
    <source>
        <dbReference type="Google" id="ProtNLM"/>
    </source>
</evidence>
<gene>
    <name evidence="2" type="ORF">RFI_18410</name>
</gene>
<dbReference type="Gene3D" id="2.120.10.80">
    <property type="entry name" value="Kelch-type beta propeller"/>
    <property type="match status" value="1"/>
</dbReference>
<evidence type="ECO:0000313" key="3">
    <source>
        <dbReference type="Proteomes" id="UP000023152"/>
    </source>
</evidence>
<feature type="region of interest" description="Disordered" evidence="1">
    <location>
        <begin position="37"/>
        <end position="70"/>
    </location>
</feature>
<dbReference type="InterPro" id="IPR015915">
    <property type="entry name" value="Kelch-typ_b-propeller"/>
</dbReference>